<comment type="caution">
    <text evidence="7">Lacks conserved residue(s) required for the propagation of feature annotation.</text>
</comment>
<keyword evidence="4 7" id="KW-0812">Transmembrane</keyword>
<comment type="caution">
    <text evidence="10">The sequence shown here is derived from an EMBL/GenBank/DDBJ whole genome shotgun (WGS) entry which is preliminary data.</text>
</comment>
<evidence type="ECO:0000256" key="4">
    <source>
        <dbReference type="ARBA" id="ARBA00022692"/>
    </source>
</evidence>
<dbReference type="AlphaFoldDB" id="A0A200QX65"/>
<feature type="domain" description="Casparian strip membrane protein" evidence="9">
    <location>
        <begin position="34"/>
        <end position="87"/>
    </location>
</feature>
<evidence type="ECO:0000256" key="8">
    <source>
        <dbReference type="SAM" id="MobiDB-lite"/>
    </source>
</evidence>
<evidence type="ECO:0000256" key="6">
    <source>
        <dbReference type="ARBA" id="ARBA00023136"/>
    </source>
</evidence>
<comment type="similarity">
    <text evidence="2 7">Belongs to the Casparian strip membrane proteins (CASP) family.</text>
</comment>
<dbReference type="Proteomes" id="UP000195402">
    <property type="component" value="Unassembled WGS sequence"/>
</dbReference>
<evidence type="ECO:0000313" key="10">
    <source>
        <dbReference type="EMBL" id="OVA15063.1"/>
    </source>
</evidence>
<comment type="subcellular location">
    <subcellularLocation>
        <location evidence="1 7">Cell membrane</location>
        <topology evidence="1 7">Multi-pass membrane protein</topology>
    </subcellularLocation>
</comment>
<keyword evidence="6 7" id="KW-0472">Membrane</keyword>
<sequence>MASTEATDNTVKESVAKTEPESQISTTATTTTPLFSLGLCLRKLLFWTMFVAAIVMLTSKQTEKVFWPPSNSMVPRTTKYSHYPAFK</sequence>
<dbReference type="GO" id="GO:0005886">
    <property type="term" value="C:plasma membrane"/>
    <property type="evidence" value="ECO:0007669"/>
    <property type="project" value="UniProtKB-SubCell"/>
</dbReference>
<feature type="transmembrane region" description="Helical" evidence="7">
    <location>
        <begin position="34"/>
        <end position="57"/>
    </location>
</feature>
<proteinExistence type="inferred from homology"/>
<gene>
    <name evidence="10" type="ORF">BVC80_949g80</name>
</gene>
<evidence type="ECO:0000313" key="11">
    <source>
        <dbReference type="Proteomes" id="UP000195402"/>
    </source>
</evidence>
<dbReference type="Pfam" id="PF04535">
    <property type="entry name" value="CASP_dom"/>
    <property type="match status" value="1"/>
</dbReference>
<evidence type="ECO:0000256" key="7">
    <source>
        <dbReference type="RuleBase" id="RU361233"/>
    </source>
</evidence>
<dbReference type="EMBL" id="MVGT01000924">
    <property type="protein sequence ID" value="OVA15063.1"/>
    <property type="molecule type" value="Genomic_DNA"/>
</dbReference>
<keyword evidence="3 7" id="KW-1003">Cell membrane</keyword>
<organism evidence="10 11">
    <name type="scientific">Macleaya cordata</name>
    <name type="common">Five-seeded plume-poppy</name>
    <name type="synonym">Bocconia cordata</name>
    <dbReference type="NCBI Taxonomy" id="56857"/>
    <lineage>
        <taxon>Eukaryota</taxon>
        <taxon>Viridiplantae</taxon>
        <taxon>Streptophyta</taxon>
        <taxon>Embryophyta</taxon>
        <taxon>Tracheophyta</taxon>
        <taxon>Spermatophyta</taxon>
        <taxon>Magnoliopsida</taxon>
        <taxon>Ranunculales</taxon>
        <taxon>Papaveraceae</taxon>
        <taxon>Papaveroideae</taxon>
        <taxon>Macleaya</taxon>
    </lineage>
</organism>
<keyword evidence="5 7" id="KW-1133">Transmembrane helix</keyword>
<evidence type="ECO:0000259" key="9">
    <source>
        <dbReference type="Pfam" id="PF04535"/>
    </source>
</evidence>
<comment type="subunit">
    <text evidence="7">Homodimer and heterodimers.</text>
</comment>
<name>A0A200QX65_MACCD</name>
<evidence type="ECO:0000256" key="3">
    <source>
        <dbReference type="ARBA" id="ARBA00022475"/>
    </source>
</evidence>
<protein>
    <recommendedName>
        <fullName evidence="7">CASP-like protein</fullName>
    </recommendedName>
</protein>
<evidence type="ECO:0000256" key="5">
    <source>
        <dbReference type="ARBA" id="ARBA00022989"/>
    </source>
</evidence>
<evidence type="ECO:0000256" key="1">
    <source>
        <dbReference type="ARBA" id="ARBA00004651"/>
    </source>
</evidence>
<dbReference type="InterPro" id="IPR006702">
    <property type="entry name" value="CASP_dom"/>
</dbReference>
<keyword evidence="11" id="KW-1185">Reference proteome</keyword>
<feature type="region of interest" description="Disordered" evidence="8">
    <location>
        <begin position="1"/>
        <end position="26"/>
    </location>
</feature>
<evidence type="ECO:0000256" key="2">
    <source>
        <dbReference type="ARBA" id="ARBA00007651"/>
    </source>
</evidence>
<reference evidence="10 11" key="1">
    <citation type="journal article" date="2017" name="Mol. Plant">
        <title>The Genome of Medicinal Plant Macleaya cordata Provides New Insights into Benzylisoquinoline Alkaloids Metabolism.</title>
        <authorList>
            <person name="Liu X."/>
            <person name="Liu Y."/>
            <person name="Huang P."/>
            <person name="Ma Y."/>
            <person name="Qing Z."/>
            <person name="Tang Q."/>
            <person name="Cao H."/>
            <person name="Cheng P."/>
            <person name="Zheng Y."/>
            <person name="Yuan Z."/>
            <person name="Zhou Y."/>
            <person name="Liu J."/>
            <person name="Tang Z."/>
            <person name="Zhuo Y."/>
            <person name="Zhang Y."/>
            <person name="Yu L."/>
            <person name="Huang J."/>
            <person name="Yang P."/>
            <person name="Peng Q."/>
            <person name="Zhang J."/>
            <person name="Jiang W."/>
            <person name="Zhang Z."/>
            <person name="Lin K."/>
            <person name="Ro D.K."/>
            <person name="Chen X."/>
            <person name="Xiong X."/>
            <person name="Shang Y."/>
            <person name="Huang S."/>
            <person name="Zeng J."/>
        </authorList>
    </citation>
    <scope>NUCLEOTIDE SEQUENCE [LARGE SCALE GENOMIC DNA]</scope>
    <source>
        <strain evidence="11">cv. BLH2017</strain>
        <tissue evidence="10">Root</tissue>
    </source>
</reference>
<feature type="compositionally biased region" description="Basic and acidic residues" evidence="8">
    <location>
        <begin position="10"/>
        <end position="20"/>
    </location>
</feature>
<dbReference type="OrthoDB" id="10579392at2759"/>
<accession>A0A200QX65</accession>
<dbReference type="InParanoid" id="A0A200QX65"/>